<evidence type="ECO:0000313" key="2">
    <source>
        <dbReference type="Proteomes" id="UP000694394"/>
    </source>
</evidence>
<reference evidence="1" key="3">
    <citation type="submission" date="2025-09" db="UniProtKB">
        <authorList>
            <consortium name="Ensembl"/>
        </authorList>
    </citation>
    <scope>IDENTIFICATION</scope>
</reference>
<dbReference type="AlphaFoldDB" id="A0A8C5YJX1"/>
<dbReference type="EMBL" id="ABDC03000741">
    <property type="status" value="NOT_ANNOTATED_CDS"/>
    <property type="molecule type" value="Genomic_DNA"/>
</dbReference>
<reference evidence="1" key="2">
    <citation type="submission" date="2025-08" db="UniProtKB">
        <authorList>
            <consortium name="Ensembl"/>
        </authorList>
    </citation>
    <scope>IDENTIFICATION</scope>
</reference>
<accession>A0A8C5YJX1</accession>
<keyword evidence="2" id="KW-1185">Reference proteome</keyword>
<dbReference type="Ensembl" id="ENSMICT00000072292.1">
    <property type="protein sequence ID" value="ENSMICP00000051780.1"/>
    <property type="gene ID" value="ENSMICG00000049353.1"/>
</dbReference>
<dbReference type="PANTHER" id="PTHR16201:SF42">
    <property type="entry name" value="SOLUTE CARRIER FAMILY 66 MEMBER 1 LIKE"/>
    <property type="match status" value="1"/>
</dbReference>
<protein>
    <submittedName>
        <fullName evidence="1">Uncharacterized protein</fullName>
    </submittedName>
</protein>
<proteinExistence type="predicted"/>
<dbReference type="InterPro" id="IPR051415">
    <property type="entry name" value="LAAT-1"/>
</dbReference>
<dbReference type="GO" id="GO:0005765">
    <property type="term" value="C:lysosomal membrane"/>
    <property type="evidence" value="ECO:0007669"/>
    <property type="project" value="TreeGrafter"/>
</dbReference>
<reference evidence="1" key="1">
    <citation type="submission" date="2016-12" db="EMBL/GenBank/DDBJ databases">
        <title>Mouse lemur reference genome and diversity panel.</title>
        <authorList>
            <person name="Harris R."/>
            <person name="Larsen P."/>
            <person name="Liu Y."/>
            <person name="Hughes D.S."/>
            <person name="Murali S."/>
            <person name="Raveendran M."/>
            <person name="Korchina V."/>
            <person name="Wang M."/>
            <person name="Jhangiani S."/>
            <person name="Bandaranaike D."/>
            <person name="Bellair M."/>
            <person name="Blankenburg K."/>
            <person name="Chao H."/>
            <person name="Dahdouli M."/>
            <person name="Dinh H."/>
            <person name="Doddapaneni H."/>
            <person name="English A."/>
            <person name="Firestine M."/>
            <person name="Gnanaolivu R."/>
            <person name="Gross S."/>
            <person name="Hernandez B."/>
            <person name="Javaid M."/>
            <person name="Jayaseelan J."/>
            <person name="Jones J."/>
            <person name="Khan Z."/>
            <person name="Kovar C."/>
            <person name="Kurapati P."/>
            <person name="Le B."/>
            <person name="Lee S."/>
            <person name="Li M."/>
            <person name="Mathew T."/>
            <person name="Narasimhan A."/>
            <person name="Ngo D."/>
            <person name="Nguyen L."/>
            <person name="Okwuonu G."/>
            <person name="Ongeri F."/>
            <person name="Osuji N."/>
            <person name="Pu L.-L."/>
            <person name="Puazo M."/>
            <person name="Quiroz J."/>
            <person name="Raj R."/>
            <person name="Rajbhandari K."/>
            <person name="Reid J.G."/>
            <person name="Santibanez J."/>
            <person name="Sexton D."/>
            <person name="Skinner E."/>
            <person name="Vee V."/>
            <person name="Weissenberger G."/>
            <person name="Wu Y."/>
            <person name="Xin Y."/>
            <person name="Han Y."/>
            <person name="Campbell C."/>
            <person name="Brown A."/>
            <person name="Sullivan B."/>
            <person name="Shelton J."/>
            <person name="Brown S."/>
            <person name="Dudchenko O."/>
            <person name="Machol I."/>
            <person name="Durand N."/>
            <person name="Shamim M."/>
            <person name="Lieberman A."/>
            <person name="Muzny D.M."/>
            <person name="Richards S."/>
            <person name="Yoder A."/>
            <person name="Worley K.C."/>
            <person name="Rogers J."/>
            <person name="Gibbs R.A."/>
        </authorList>
    </citation>
    <scope>NUCLEOTIDE SEQUENCE [LARGE SCALE GENOMIC DNA]</scope>
</reference>
<organism evidence="1 2">
    <name type="scientific">Microcebus murinus</name>
    <name type="common">Gray mouse lemur</name>
    <name type="synonym">Lemur murinus</name>
    <dbReference type="NCBI Taxonomy" id="30608"/>
    <lineage>
        <taxon>Eukaryota</taxon>
        <taxon>Metazoa</taxon>
        <taxon>Chordata</taxon>
        <taxon>Craniata</taxon>
        <taxon>Vertebrata</taxon>
        <taxon>Euteleostomi</taxon>
        <taxon>Mammalia</taxon>
        <taxon>Eutheria</taxon>
        <taxon>Euarchontoglires</taxon>
        <taxon>Primates</taxon>
        <taxon>Strepsirrhini</taxon>
        <taxon>Lemuriformes</taxon>
        <taxon>Cheirogaleidae</taxon>
        <taxon>Microcebus</taxon>
    </lineage>
</organism>
<name>A0A8C5YJX1_MICMU</name>
<dbReference type="GeneTree" id="ENSGT00940000163939"/>
<dbReference type="Proteomes" id="UP000694394">
    <property type="component" value="Chromosome 1"/>
</dbReference>
<dbReference type="GO" id="GO:0015189">
    <property type="term" value="F:L-lysine transmembrane transporter activity"/>
    <property type="evidence" value="ECO:0007669"/>
    <property type="project" value="TreeGrafter"/>
</dbReference>
<sequence length="44" mass="4850">QLVAYETGKVAEAVSLGFLFCWMGGDLTNFTGCHLTNQLPIQFQ</sequence>
<dbReference type="PANTHER" id="PTHR16201">
    <property type="entry name" value="SEVEN TRANSMEMBRANE PROTEIN 1-RELATED"/>
    <property type="match status" value="1"/>
</dbReference>
<evidence type="ECO:0000313" key="1">
    <source>
        <dbReference type="Ensembl" id="ENSMICP00000051780.1"/>
    </source>
</evidence>